<evidence type="ECO:0000256" key="2">
    <source>
        <dbReference type="SAM" id="Phobius"/>
    </source>
</evidence>
<dbReference type="InterPro" id="IPR036259">
    <property type="entry name" value="MFS_trans_sf"/>
</dbReference>
<feature type="transmembrane region" description="Helical" evidence="2">
    <location>
        <begin position="100"/>
        <end position="124"/>
    </location>
</feature>
<proteinExistence type="predicted"/>
<feature type="transmembrane region" description="Helical" evidence="2">
    <location>
        <begin position="136"/>
        <end position="156"/>
    </location>
</feature>
<dbReference type="PANTHER" id="PTHR43317">
    <property type="entry name" value="THERMOSPERMINE SYNTHASE ACAULIS5"/>
    <property type="match status" value="1"/>
</dbReference>
<dbReference type="AlphaFoldDB" id="A0A1Y2MX99"/>
<feature type="transmembrane region" description="Helical" evidence="2">
    <location>
        <begin position="162"/>
        <end position="185"/>
    </location>
</feature>
<dbReference type="SUPFAM" id="SSF103473">
    <property type="entry name" value="MFS general substrate transporter"/>
    <property type="match status" value="1"/>
</dbReference>
<name>A0A1Y2MX99_PSEAH</name>
<accession>A0A1Y2MX99</accession>
<dbReference type="NCBIfam" id="NF037959">
    <property type="entry name" value="MFS_SpdSyn"/>
    <property type="match status" value="1"/>
</dbReference>
<gene>
    <name evidence="3" type="ORF">BG845_03069</name>
</gene>
<dbReference type="Gene3D" id="3.40.50.150">
    <property type="entry name" value="Vaccinia Virus protein VP39"/>
    <property type="match status" value="1"/>
</dbReference>
<feature type="transmembrane region" description="Helical" evidence="2">
    <location>
        <begin position="67"/>
        <end position="88"/>
    </location>
</feature>
<dbReference type="Proteomes" id="UP000194360">
    <property type="component" value="Unassembled WGS sequence"/>
</dbReference>
<dbReference type="GO" id="GO:0022857">
    <property type="term" value="F:transmembrane transporter activity"/>
    <property type="evidence" value="ECO:0007669"/>
    <property type="project" value="InterPro"/>
</dbReference>
<keyword evidence="2" id="KW-0472">Membrane</keyword>
<evidence type="ECO:0000256" key="1">
    <source>
        <dbReference type="ARBA" id="ARBA00023115"/>
    </source>
</evidence>
<keyword evidence="4" id="KW-1185">Reference proteome</keyword>
<dbReference type="STRING" id="2074.BG845_03069"/>
<keyword evidence="1" id="KW-0620">Polyamine biosynthesis</keyword>
<evidence type="ECO:0000313" key="4">
    <source>
        <dbReference type="Proteomes" id="UP000194360"/>
    </source>
</evidence>
<keyword evidence="2" id="KW-1133">Transmembrane helix</keyword>
<dbReference type="OrthoDB" id="8221452at2"/>
<protein>
    <submittedName>
        <fullName evidence="3">Spermidine synthase</fullName>
    </submittedName>
</protein>
<reference evidence="3 4" key="1">
    <citation type="submission" date="2016-09" db="EMBL/GenBank/DDBJ databases">
        <title>Pseudonocardia autotrophica DSM535, a candidate organism with high potential of specific P450 cytochromes.</title>
        <authorList>
            <person name="Grumaz C."/>
            <person name="Vainshtein Y."/>
            <person name="Kirstahler P."/>
            <person name="Sohn K."/>
        </authorList>
    </citation>
    <scope>NUCLEOTIDE SEQUENCE [LARGE SCALE GENOMIC DNA]</scope>
    <source>
        <strain evidence="3 4">DSM 535</strain>
    </source>
</reference>
<dbReference type="InterPro" id="IPR029063">
    <property type="entry name" value="SAM-dependent_MTases_sf"/>
</dbReference>
<dbReference type="RefSeq" id="WP_085913298.1">
    <property type="nucleotide sequence ID" value="NZ_AP018920.1"/>
</dbReference>
<dbReference type="InterPro" id="IPR011701">
    <property type="entry name" value="MFS"/>
</dbReference>
<dbReference type="CDD" id="cd02440">
    <property type="entry name" value="AdoMet_MTases"/>
    <property type="match status" value="1"/>
</dbReference>
<comment type="caution">
    <text evidence="3">The sequence shown here is derived from an EMBL/GenBank/DDBJ whole genome shotgun (WGS) entry which is preliminary data.</text>
</comment>
<sequence length="488" mass="49361">MRLAIARTAVVVSGAAILVVETLATRLVAPYVGLTLESTTAVIGVALAGIAAGAALGGRWADRHDPVAVAALMLVVGGLGTLAVRPVVRLLGPLLGAGPAAAVLLVAASTLVSVTALAAVTPAVTKARLTGLDRSGEVVGGLSAAGTLGSLAGSFLTGFVLVALLPVSAILLVTAAACLLLGLLVAPRRRRADVRKGGAAAVLLAVALVAVPGRCDADTTYYCASVTADPADPAGRYLVLDDLRHSYVRLGDPAHLEFAYTQRFAAAIDTAFAPGRPLDVVHVGGGALTMPRWLDVTRPGGTSTVLELDGGVVALAVRELEAGGIPGTTVRTGDARVGLSELPDDSADVVVGDAFGARSVPWHLSTTEFLDHVQRVLRPGGLYLLNVIDRDPLDLVRASVATVDSRFGTTTVLARPDEFAPGGGGNLVLVASDRPVDPVALDAAVTGRGEPGAVLDPARTAAFAGDAPVLTDDRAPVDQLITTAAGNR</sequence>
<dbReference type="Gene3D" id="1.20.1250.20">
    <property type="entry name" value="MFS general substrate transporter like domains"/>
    <property type="match status" value="1"/>
</dbReference>
<dbReference type="GO" id="GO:0006596">
    <property type="term" value="P:polyamine biosynthetic process"/>
    <property type="evidence" value="ECO:0007669"/>
    <property type="project" value="UniProtKB-KW"/>
</dbReference>
<dbReference type="SUPFAM" id="SSF53335">
    <property type="entry name" value="S-adenosyl-L-methionine-dependent methyltransferases"/>
    <property type="match status" value="1"/>
</dbReference>
<dbReference type="EMBL" id="MIGB01000015">
    <property type="protein sequence ID" value="OSY39834.1"/>
    <property type="molecule type" value="Genomic_DNA"/>
</dbReference>
<organism evidence="3 4">
    <name type="scientific">Pseudonocardia autotrophica</name>
    <name type="common">Amycolata autotrophica</name>
    <name type="synonym">Nocardia autotrophica</name>
    <dbReference type="NCBI Taxonomy" id="2074"/>
    <lineage>
        <taxon>Bacteria</taxon>
        <taxon>Bacillati</taxon>
        <taxon>Actinomycetota</taxon>
        <taxon>Actinomycetes</taxon>
        <taxon>Pseudonocardiales</taxon>
        <taxon>Pseudonocardiaceae</taxon>
        <taxon>Pseudonocardia</taxon>
    </lineage>
</organism>
<evidence type="ECO:0000313" key="3">
    <source>
        <dbReference type="EMBL" id="OSY39834.1"/>
    </source>
</evidence>
<feature type="transmembrane region" description="Helical" evidence="2">
    <location>
        <begin position="40"/>
        <end position="60"/>
    </location>
</feature>
<keyword evidence="2" id="KW-0812">Transmembrane</keyword>
<dbReference type="PANTHER" id="PTHR43317:SF1">
    <property type="entry name" value="THERMOSPERMINE SYNTHASE ACAULIS5"/>
    <property type="match status" value="1"/>
</dbReference>
<dbReference type="Pfam" id="PF07690">
    <property type="entry name" value="MFS_1"/>
    <property type="match status" value="1"/>
</dbReference>